<keyword evidence="3" id="KW-1185">Reference proteome</keyword>
<gene>
    <name evidence="2" type="ORF">PIB30_023846</name>
</gene>
<feature type="compositionally biased region" description="Low complexity" evidence="1">
    <location>
        <begin position="175"/>
        <end position="185"/>
    </location>
</feature>
<reference evidence="2 3" key="1">
    <citation type="journal article" date="2023" name="Plants (Basel)">
        <title>Bridging the Gap: Combining Genomics and Transcriptomics Approaches to Understand Stylosanthes scabra, an Orphan Legume from the Brazilian Caatinga.</title>
        <authorList>
            <person name="Ferreira-Neto J.R.C."/>
            <person name="da Silva M.D."/>
            <person name="Binneck E."/>
            <person name="de Melo N.F."/>
            <person name="da Silva R.H."/>
            <person name="de Melo A.L.T.M."/>
            <person name="Pandolfi V."/>
            <person name="Bustamante F.O."/>
            <person name="Brasileiro-Vidal A.C."/>
            <person name="Benko-Iseppon A.M."/>
        </authorList>
    </citation>
    <scope>NUCLEOTIDE SEQUENCE [LARGE SCALE GENOMIC DNA]</scope>
    <source>
        <tissue evidence="2">Leaves</tissue>
    </source>
</reference>
<comment type="caution">
    <text evidence="2">The sequence shown here is derived from an EMBL/GenBank/DDBJ whole genome shotgun (WGS) entry which is preliminary data.</text>
</comment>
<sequence length="336" mass="36549">SEVTRRGTGLTDVGSARDRNFIAQGGDSRCRKERNDFKYLRDEDDAVMGWSKGSGNNVHAGGGPKSAQLVDFPGELAVGLTAMTWETSMMVGNRATIVVGLLEGTTQELEGATQELAGMPRKDRRGGVVPFLLIVGSHMGNHYAYDKGDGSTFLPVLGSRSSIKDVSNLKRISRLSSSNDRLSSSPPLGFTGQPSKRPNKIASLIPKRKTTNKSTLLVVKLKRLFCRKNLRAIAYPNTLNCGNWSQPQLESQSQHQSQLTFNSSAKVPIPCQTGGGGNENNIVPRSIENMDPPLPVTKIMNKTEGQVNDSLWKRRSGGVALTNVQLHQIHISKNQL</sequence>
<accession>A0ABU6R9S4</accession>
<evidence type="ECO:0000313" key="2">
    <source>
        <dbReference type="EMBL" id="MED6120733.1"/>
    </source>
</evidence>
<feature type="non-terminal residue" evidence="2">
    <location>
        <position position="1"/>
    </location>
</feature>
<name>A0ABU6R9S4_9FABA</name>
<proteinExistence type="predicted"/>
<dbReference type="Proteomes" id="UP001341840">
    <property type="component" value="Unassembled WGS sequence"/>
</dbReference>
<organism evidence="2 3">
    <name type="scientific">Stylosanthes scabra</name>
    <dbReference type="NCBI Taxonomy" id="79078"/>
    <lineage>
        <taxon>Eukaryota</taxon>
        <taxon>Viridiplantae</taxon>
        <taxon>Streptophyta</taxon>
        <taxon>Embryophyta</taxon>
        <taxon>Tracheophyta</taxon>
        <taxon>Spermatophyta</taxon>
        <taxon>Magnoliopsida</taxon>
        <taxon>eudicotyledons</taxon>
        <taxon>Gunneridae</taxon>
        <taxon>Pentapetalae</taxon>
        <taxon>rosids</taxon>
        <taxon>fabids</taxon>
        <taxon>Fabales</taxon>
        <taxon>Fabaceae</taxon>
        <taxon>Papilionoideae</taxon>
        <taxon>50 kb inversion clade</taxon>
        <taxon>dalbergioids sensu lato</taxon>
        <taxon>Dalbergieae</taxon>
        <taxon>Pterocarpus clade</taxon>
        <taxon>Stylosanthes</taxon>
    </lineage>
</organism>
<dbReference type="PANTHER" id="PTHR36323:SF1">
    <property type="entry name" value="MYOTUBULARIN-LIKE PROTEIN"/>
    <property type="match status" value="1"/>
</dbReference>
<protein>
    <submittedName>
        <fullName evidence="2">Uncharacterized protein</fullName>
    </submittedName>
</protein>
<dbReference type="EMBL" id="JASCZI010030292">
    <property type="protein sequence ID" value="MED6120733.1"/>
    <property type="molecule type" value="Genomic_DNA"/>
</dbReference>
<dbReference type="PANTHER" id="PTHR36323">
    <property type="entry name" value="MYOTUBULARIN-LIKE PROTEIN"/>
    <property type="match status" value="1"/>
</dbReference>
<evidence type="ECO:0000313" key="3">
    <source>
        <dbReference type="Proteomes" id="UP001341840"/>
    </source>
</evidence>
<evidence type="ECO:0000256" key="1">
    <source>
        <dbReference type="SAM" id="MobiDB-lite"/>
    </source>
</evidence>
<feature type="region of interest" description="Disordered" evidence="1">
    <location>
        <begin position="175"/>
        <end position="201"/>
    </location>
</feature>